<evidence type="ECO:0000313" key="3">
    <source>
        <dbReference type="Proteomes" id="UP000030647"/>
    </source>
</evidence>
<evidence type="ECO:0000256" key="1">
    <source>
        <dbReference type="SAM" id="Phobius"/>
    </source>
</evidence>
<sequence>MKILIKPIGGQSPISWLLQIGLLALIWAVYKKTLPRDTTTILIAGALIIAIYLSFAVTKKFAERDSGDSAARR</sequence>
<keyword evidence="3" id="KW-1185">Reference proteome</keyword>
<dbReference type="EMBL" id="KI271610">
    <property type="protein sequence ID" value="ERL63887.1"/>
    <property type="molecule type" value="Genomic_DNA"/>
</dbReference>
<feature type="transmembrane region" description="Helical" evidence="1">
    <location>
        <begin position="12"/>
        <end position="29"/>
    </location>
</feature>
<dbReference type="Proteomes" id="UP000030647">
    <property type="component" value="Unassembled WGS sequence"/>
</dbReference>
<evidence type="ECO:0000313" key="2">
    <source>
        <dbReference type="EMBL" id="ERL63887.1"/>
    </source>
</evidence>
<dbReference type="OrthoDB" id="2309448at2"/>
<organism evidence="2 3">
    <name type="scientific">Schleiferilactobacillus shenzhenensis LY-73</name>
    <dbReference type="NCBI Taxonomy" id="1231336"/>
    <lineage>
        <taxon>Bacteria</taxon>
        <taxon>Bacillati</taxon>
        <taxon>Bacillota</taxon>
        <taxon>Bacilli</taxon>
        <taxon>Lactobacillales</taxon>
        <taxon>Lactobacillaceae</taxon>
        <taxon>Schleiferilactobacillus</taxon>
    </lineage>
</organism>
<keyword evidence="1" id="KW-0812">Transmembrane</keyword>
<protein>
    <submittedName>
        <fullName evidence="2">Uncharacterized protein</fullName>
    </submittedName>
</protein>
<proteinExistence type="predicted"/>
<name>U4TQV8_9LACO</name>
<keyword evidence="1" id="KW-1133">Transmembrane helix</keyword>
<reference evidence="3" key="1">
    <citation type="journal article" date="2013" name="Genome Announc.">
        <title>Whole-Genome Sequencing of Lactobacillus shenzhenensis Strain LY-73T.</title>
        <authorList>
            <person name="Lin Z."/>
            <person name="Liu Z."/>
            <person name="Yang R."/>
            <person name="Zou Y."/>
            <person name="Wan D."/>
            <person name="Chen J."/>
            <person name="Guo M."/>
            <person name="Zhao J."/>
            <person name="Fang C."/>
            <person name="Yang R."/>
            <person name="Liu F."/>
        </authorList>
    </citation>
    <scope>NUCLEOTIDE SEQUENCE [LARGE SCALE GENOMIC DNA]</scope>
    <source>
        <strain evidence="3">LY-73</strain>
    </source>
</reference>
<dbReference type="HOGENOM" id="CLU_2844257_0_0_9"/>
<accession>U4TQV8</accession>
<dbReference type="eggNOG" id="ENOG502ZHPK">
    <property type="taxonomic scope" value="Bacteria"/>
</dbReference>
<keyword evidence="1" id="KW-0472">Membrane</keyword>
<gene>
    <name evidence="2" type="ORF">L248_1828</name>
</gene>
<dbReference type="AlphaFoldDB" id="U4TQV8"/>
<dbReference type="RefSeq" id="WP_022530834.1">
    <property type="nucleotide sequence ID" value="NZ_KI271610.1"/>
</dbReference>
<feature type="transmembrane region" description="Helical" evidence="1">
    <location>
        <begin position="41"/>
        <end position="58"/>
    </location>
</feature>
<dbReference type="STRING" id="1231336.L248_1828"/>